<dbReference type="InterPro" id="IPR014752">
    <property type="entry name" value="Arrestin-like_C"/>
</dbReference>
<comment type="subcellular location">
    <subcellularLocation>
        <location evidence="1">Cytoplasm</location>
    </subcellularLocation>
</comment>
<evidence type="ECO:0000256" key="2">
    <source>
        <dbReference type="ARBA" id="ARBA00005298"/>
    </source>
</evidence>
<dbReference type="PANTHER" id="PTHR11188">
    <property type="entry name" value="ARRESTIN DOMAIN CONTAINING PROTEIN"/>
    <property type="match status" value="1"/>
</dbReference>
<keyword evidence="9" id="KW-0804">Transcription</keyword>
<dbReference type="InterPro" id="IPR011021">
    <property type="entry name" value="Arrestin-like_N"/>
</dbReference>
<evidence type="ECO:0000256" key="1">
    <source>
        <dbReference type="ARBA" id="ARBA00004496"/>
    </source>
</evidence>
<keyword evidence="10" id="KW-0131">Cell cycle</keyword>
<keyword evidence="5" id="KW-0597">Phosphoprotein</keyword>
<protein>
    <recommendedName>
        <fullName evidence="11">Thioredoxin-interacting protein</fullName>
    </recommendedName>
</protein>
<keyword evidence="3" id="KW-0963">Cytoplasm</keyword>
<dbReference type="EMBL" id="QBIY01012647">
    <property type="protein sequence ID" value="RXN20327.1"/>
    <property type="molecule type" value="Genomic_DNA"/>
</dbReference>
<evidence type="ECO:0000259" key="15">
    <source>
        <dbReference type="SMART" id="SM01017"/>
    </source>
</evidence>
<dbReference type="SMART" id="SM01017">
    <property type="entry name" value="Arrestin_C"/>
    <property type="match status" value="1"/>
</dbReference>
<evidence type="ECO:0000256" key="8">
    <source>
        <dbReference type="ARBA" id="ARBA00023157"/>
    </source>
</evidence>
<proteinExistence type="inferred from homology"/>
<keyword evidence="8" id="KW-1015">Disulfide bond</keyword>
<dbReference type="SUPFAM" id="SSF81296">
    <property type="entry name" value="E set domains"/>
    <property type="match status" value="2"/>
</dbReference>
<reference evidence="16 17" key="1">
    <citation type="submission" date="2018-03" db="EMBL/GenBank/DDBJ databases">
        <title>Draft genome sequence of Rohu Carp (Labeo rohita).</title>
        <authorList>
            <person name="Das P."/>
            <person name="Kushwaha B."/>
            <person name="Joshi C.G."/>
            <person name="Kumar D."/>
            <person name="Nagpure N.S."/>
            <person name="Sahoo L."/>
            <person name="Das S.P."/>
            <person name="Bit A."/>
            <person name="Patnaik S."/>
            <person name="Meher P.K."/>
            <person name="Jayasankar P."/>
            <person name="Koringa P.G."/>
            <person name="Patel N.V."/>
            <person name="Hinsu A.T."/>
            <person name="Kumar R."/>
            <person name="Pandey M."/>
            <person name="Agarwal S."/>
            <person name="Srivastava S."/>
            <person name="Singh M."/>
            <person name="Iquebal M.A."/>
            <person name="Jaiswal S."/>
            <person name="Angadi U.B."/>
            <person name="Kumar N."/>
            <person name="Raza M."/>
            <person name="Shah T.M."/>
            <person name="Rai A."/>
            <person name="Jena J.K."/>
        </authorList>
    </citation>
    <scope>NUCLEOTIDE SEQUENCE [LARGE SCALE GENOMIC DNA]</scope>
    <source>
        <strain evidence="16">DASCIFA01</strain>
        <tissue evidence="16">Testis</tissue>
    </source>
</reference>
<dbReference type="InterPro" id="IPR050357">
    <property type="entry name" value="Arrestin_domain-protein"/>
</dbReference>
<accession>A0A498MTY6</accession>
<evidence type="ECO:0000256" key="14">
    <source>
        <dbReference type="SAM" id="MobiDB-lite"/>
    </source>
</evidence>
<dbReference type="InterPro" id="IPR014756">
    <property type="entry name" value="Ig_E-set"/>
</dbReference>
<evidence type="ECO:0000256" key="9">
    <source>
        <dbReference type="ARBA" id="ARBA00023163"/>
    </source>
</evidence>
<evidence type="ECO:0000256" key="10">
    <source>
        <dbReference type="ARBA" id="ARBA00023306"/>
    </source>
</evidence>
<keyword evidence="7" id="KW-0805">Transcription regulation</keyword>
<sequence length="423" mass="46992">MGVLTKKPKTFEVQFNDPNKCVYSGGDKVAGRVIVEVAEVVHISAVKLFGIGCAKVDYNKGKIHCRDEIEYLKYEEILHLDHQPTDADGSITLKPGNRYEFMFGFELPQAGCLVSSYVGKFGSVQYYVKAIIAKSGHSYAECKRYFEVEEPVDINTQELMAPVTGTKQKKVTCMFIPDGSVSVVARIGRKGYCEGEDICIDAQFENSCSRIVIPKAAIIAKHIYRANGRIKQFHEKLTSVRGDHIISGMCDVWQGRVLRVPKLKPTILGCDIIHVDYCLRIYLHIPGSEKLILDLPLVIGTIPYNGMNSRTSSMSSQDGSGTSSTCGSLLSSPPSYCEISRDSHMNSSFTPLLDDYDENDSPIFMRISEYRLPPPPAYTENRAIQMEHCILITRAEGQRTSPRLLGLAWPSDCSNEPPCQPIG</sequence>
<dbReference type="GO" id="GO:0031625">
    <property type="term" value="F:ubiquitin protein ligase binding"/>
    <property type="evidence" value="ECO:0007669"/>
    <property type="project" value="TreeGrafter"/>
</dbReference>
<comment type="function">
    <text evidence="12">May act as an oxidative stress mediator by inhibiting thioredoxin activity or by limiting its bioavailability. Interacts with COPS5 and restores COPS5-induced suppression of CDKN1B stability, blocking the COPS5-mediated translocation of CDKN1B from the nucleus to the cytoplasm. Functions as a transcriptional repressor, possibly by acting as a bridge molecule between transcription factors and corepressor complexes, and over-expression will induce G0/G1 cell cycle arrest. Required for the maturation of natural killer cells. Acts as a suppressor of tumor cell growth. Inhibits the proteasomal degradation of DDIT4, and thereby contributes to the inhibition of the mammalian target of rapamycin complex 1 (mTORC1).</text>
</comment>
<comment type="similarity">
    <text evidence="2">Belongs to the arrestin family.</text>
</comment>
<comment type="caution">
    <text evidence="16">The sequence shown here is derived from an EMBL/GenBank/DDBJ whole genome shotgun (WGS) entry which is preliminary data.</text>
</comment>
<evidence type="ECO:0000313" key="17">
    <source>
        <dbReference type="Proteomes" id="UP000290572"/>
    </source>
</evidence>
<comment type="subunit">
    <text evidence="13">Homodimer; disulfide-linked. Interacts with TXN/thioredoxin through its redox-active site. Interacts with transcriptional repressors ZBTB16, ZBTB32 and HDAC1. Interacts with DDIT4.</text>
</comment>
<feature type="region of interest" description="Disordered" evidence="14">
    <location>
        <begin position="310"/>
        <end position="329"/>
    </location>
</feature>
<dbReference type="GO" id="GO:0015031">
    <property type="term" value="P:protein transport"/>
    <property type="evidence" value="ECO:0007669"/>
    <property type="project" value="TreeGrafter"/>
</dbReference>
<evidence type="ECO:0000256" key="4">
    <source>
        <dbReference type="ARBA" id="ARBA00022499"/>
    </source>
</evidence>
<dbReference type="Pfam" id="PF00339">
    <property type="entry name" value="Arrestin_N"/>
    <property type="match status" value="1"/>
</dbReference>
<evidence type="ECO:0000256" key="13">
    <source>
        <dbReference type="ARBA" id="ARBA00046869"/>
    </source>
</evidence>
<dbReference type="Proteomes" id="UP000290572">
    <property type="component" value="Unassembled WGS sequence"/>
</dbReference>
<evidence type="ECO:0000256" key="7">
    <source>
        <dbReference type="ARBA" id="ARBA00023015"/>
    </source>
</evidence>
<keyword evidence="6" id="KW-0832">Ubl conjugation</keyword>
<evidence type="ECO:0000256" key="5">
    <source>
        <dbReference type="ARBA" id="ARBA00022553"/>
    </source>
</evidence>
<feature type="domain" description="Arrestin C-terminal-like" evidence="15">
    <location>
        <begin position="177"/>
        <end position="304"/>
    </location>
</feature>
<evidence type="ECO:0000256" key="11">
    <source>
        <dbReference type="ARBA" id="ARBA00039479"/>
    </source>
</evidence>
<name>A0A498MTY6_LABRO</name>
<organism evidence="16 17">
    <name type="scientific">Labeo rohita</name>
    <name type="common">Indian major carp</name>
    <name type="synonym">Cyprinus rohita</name>
    <dbReference type="NCBI Taxonomy" id="84645"/>
    <lineage>
        <taxon>Eukaryota</taxon>
        <taxon>Metazoa</taxon>
        <taxon>Chordata</taxon>
        <taxon>Craniata</taxon>
        <taxon>Vertebrata</taxon>
        <taxon>Euteleostomi</taxon>
        <taxon>Actinopterygii</taxon>
        <taxon>Neopterygii</taxon>
        <taxon>Teleostei</taxon>
        <taxon>Ostariophysi</taxon>
        <taxon>Cypriniformes</taxon>
        <taxon>Cyprinidae</taxon>
        <taxon>Labeoninae</taxon>
        <taxon>Labeonini</taxon>
        <taxon>Labeo</taxon>
    </lineage>
</organism>
<dbReference type="Pfam" id="PF02752">
    <property type="entry name" value="Arrestin_C"/>
    <property type="match status" value="1"/>
</dbReference>
<dbReference type="PANTHER" id="PTHR11188:SF14">
    <property type="entry name" value="THIOREDOXIN-INTERACTING PROTEIN"/>
    <property type="match status" value="1"/>
</dbReference>
<dbReference type="GO" id="GO:0005737">
    <property type="term" value="C:cytoplasm"/>
    <property type="evidence" value="ECO:0007669"/>
    <property type="project" value="UniProtKB-SubCell"/>
</dbReference>
<dbReference type="AlphaFoldDB" id="A0A498MTY6"/>
<gene>
    <name evidence="16" type="ORF">ROHU_025067</name>
</gene>
<evidence type="ECO:0000256" key="12">
    <source>
        <dbReference type="ARBA" id="ARBA00045565"/>
    </source>
</evidence>
<dbReference type="GO" id="GO:0007399">
    <property type="term" value="P:nervous system development"/>
    <property type="evidence" value="ECO:0007669"/>
    <property type="project" value="UniProtKB-ARBA"/>
</dbReference>
<evidence type="ECO:0000313" key="16">
    <source>
        <dbReference type="EMBL" id="RXN20327.1"/>
    </source>
</evidence>
<keyword evidence="4" id="KW-1017">Isopeptide bond</keyword>
<dbReference type="InterPro" id="IPR011022">
    <property type="entry name" value="Arrestin_C-like"/>
</dbReference>
<keyword evidence="17" id="KW-1185">Reference proteome</keyword>
<evidence type="ECO:0000256" key="6">
    <source>
        <dbReference type="ARBA" id="ARBA00022843"/>
    </source>
</evidence>
<dbReference type="Gene3D" id="2.60.40.640">
    <property type="match status" value="2"/>
</dbReference>
<dbReference type="STRING" id="84645.A0A498MTY6"/>
<evidence type="ECO:0000256" key="3">
    <source>
        <dbReference type="ARBA" id="ARBA00022490"/>
    </source>
</evidence>